<name>A0A2P2DXG3_9LEPT</name>
<dbReference type="OrthoDB" id="9767361at2"/>
<evidence type="ECO:0000256" key="1">
    <source>
        <dbReference type="ARBA" id="ARBA00004141"/>
    </source>
</evidence>
<dbReference type="AlphaFoldDB" id="A0A2P2DXG3"/>
<feature type="transmembrane region" description="Helical" evidence="5">
    <location>
        <begin position="368"/>
        <end position="395"/>
    </location>
</feature>
<feature type="transmembrane region" description="Helical" evidence="5">
    <location>
        <begin position="329"/>
        <end position="362"/>
    </location>
</feature>
<feature type="transmembrane region" description="Helical" evidence="5">
    <location>
        <begin position="21"/>
        <end position="47"/>
    </location>
</feature>
<feature type="transmembrane region" description="Helical" evidence="5">
    <location>
        <begin position="59"/>
        <end position="78"/>
    </location>
</feature>
<dbReference type="Proteomes" id="UP000245133">
    <property type="component" value="Unassembled WGS sequence"/>
</dbReference>
<dbReference type="SUPFAM" id="SSF81340">
    <property type="entry name" value="Clc chloride channel"/>
    <property type="match status" value="1"/>
</dbReference>
<evidence type="ECO:0000313" key="6">
    <source>
        <dbReference type="EMBL" id="GBF49319.1"/>
    </source>
</evidence>
<keyword evidence="2 5" id="KW-0812">Transmembrane</keyword>
<dbReference type="Pfam" id="PF00654">
    <property type="entry name" value="Voltage_CLC"/>
    <property type="match status" value="1"/>
</dbReference>
<dbReference type="EMBL" id="BFBB01000003">
    <property type="protein sequence ID" value="GBF49319.1"/>
    <property type="molecule type" value="Genomic_DNA"/>
</dbReference>
<dbReference type="RefSeq" id="WP_108974107.1">
    <property type="nucleotide sequence ID" value="NZ_BFBB01000003.1"/>
</dbReference>
<keyword evidence="3 5" id="KW-1133">Transmembrane helix</keyword>
<gene>
    <name evidence="6" type="ORF">LPTSP4_08300</name>
</gene>
<dbReference type="Gene3D" id="1.10.3080.10">
    <property type="entry name" value="Clc chloride channel"/>
    <property type="match status" value="1"/>
</dbReference>
<evidence type="ECO:0000256" key="3">
    <source>
        <dbReference type="ARBA" id="ARBA00022989"/>
    </source>
</evidence>
<comment type="caution">
    <text evidence="6">The sequence shown here is derived from an EMBL/GenBank/DDBJ whole genome shotgun (WGS) entry which is preliminary data.</text>
</comment>
<comment type="subcellular location">
    <subcellularLocation>
        <location evidence="1">Membrane</location>
        <topology evidence="1">Multi-pass membrane protein</topology>
    </subcellularLocation>
</comment>
<dbReference type="PANTHER" id="PTHR43427">
    <property type="entry name" value="CHLORIDE CHANNEL PROTEIN CLC-E"/>
    <property type="match status" value="1"/>
</dbReference>
<reference evidence="6 7" key="1">
    <citation type="submission" date="2018-02" db="EMBL/GenBank/DDBJ databases">
        <title>Novel Leptospira species isolated from soil and water in Japan.</title>
        <authorList>
            <person name="Nakao R."/>
            <person name="Masuzawa T."/>
        </authorList>
    </citation>
    <scope>NUCLEOTIDE SEQUENCE [LARGE SCALE GENOMIC DNA]</scope>
    <source>
        <strain evidence="6 7">YH101</strain>
    </source>
</reference>
<feature type="transmembrane region" description="Helical" evidence="5">
    <location>
        <begin position="152"/>
        <end position="177"/>
    </location>
</feature>
<feature type="transmembrane region" description="Helical" evidence="5">
    <location>
        <begin position="228"/>
        <end position="247"/>
    </location>
</feature>
<sequence length="430" mass="46744">MKILLSSILMRGNKLEGLFVVLYWTCLAVFLGGIIGSLSAGFLFSLGKVNSIRESNPNLIFFLPIAGVFIVFLFEKYGQSLQKGTDLIITEFHSPNKKLPFRFVPFVWLGTLLTHLFGGSSGREGTAVQMGAATADQMYHLLTPKKPELRRLFLAIGVSAGFGSVFGTPLAGMVFAMELFSRGIAITRSLYPCLVSSITADLICRLYGVHHTNFPNLPSISLNPFSILQVAIVGMLFGVCAFSYTFVMDGFQKVFQPIKDQPYKKAFVLCILLLGLCLIIDGRMYLGLGISTIENSFNMGMGPFDFFWKLLFTAITLSAGLKGGEVTPLFFIGACLGNALFALFDLPLSLLAGLGMISVFIGASNTPLAGIVMGIELFGTGISIPLAISVIFAYLSSGEKGIYHSQTIDSPKHIFYSKSNQNEIKDPEQT</sequence>
<feature type="transmembrane region" description="Helical" evidence="5">
    <location>
        <begin position="306"/>
        <end position="322"/>
    </location>
</feature>
<evidence type="ECO:0000256" key="5">
    <source>
        <dbReference type="SAM" id="Phobius"/>
    </source>
</evidence>
<accession>A0A2P2DXG3</accession>
<keyword evidence="4 5" id="KW-0472">Membrane</keyword>
<dbReference type="GO" id="GO:0016020">
    <property type="term" value="C:membrane"/>
    <property type="evidence" value="ECO:0007669"/>
    <property type="project" value="UniProtKB-SubCell"/>
</dbReference>
<evidence type="ECO:0000313" key="7">
    <source>
        <dbReference type="Proteomes" id="UP000245133"/>
    </source>
</evidence>
<dbReference type="InterPro" id="IPR001807">
    <property type="entry name" value="ClC"/>
</dbReference>
<evidence type="ECO:0000256" key="4">
    <source>
        <dbReference type="ARBA" id="ARBA00023136"/>
    </source>
</evidence>
<dbReference type="InterPro" id="IPR050368">
    <property type="entry name" value="ClC-type_chloride_channel"/>
</dbReference>
<proteinExistence type="predicted"/>
<feature type="transmembrane region" description="Helical" evidence="5">
    <location>
        <begin position="267"/>
        <end position="286"/>
    </location>
</feature>
<organism evidence="6 7">
    <name type="scientific">Leptospira ryugenii</name>
    <dbReference type="NCBI Taxonomy" id="1917863"/>
    <lineage>
        <taxon>Bacteria</taxon>
        <taxon>Pseudomonadati</taxon>
        <taxon>Spirochaetota</taxon>
        <taxon>Spirochaetia</taxon>
        <taxon>Leptospirales</taxon>
        <taxon>Leptospiraceae</taxon>
        <taxon>Leptospira</taxon>
    </lineage>
</organism>
<protein>
    <submittedName>
        <fullName evidence="6">Chloride transporter, ClC family</fullName>
    </submittedName>
</protein>
<dbReference type="GO" id="GO:0015108">
    <property type="term" value="F:chloride transmembrane transporter activity"/>
    <property type="evidence" value="ECO:0007669"/>
    <property type="project" value="InterPro"/>
</dbReference>
<dbReference type="InterPro" id="IPR014743">
    <property type="entry name" value="Cl-channel_core"/>
</dbReference>
<keyword evidence="7" id="KW-1185">Reference proteome</keyword>
<dbReference type="PANTHER" id="PTHR43427:SF12">
    <property type="entry name" value="CHLORIDE TRANSPORTER"/>
    <property type="match status" value="1"/>
</dbReference>
<evidence type="ECO:0000256" key="2">
    <source>
        <dbReference type="ARBA" id="ARBA00022692"/>
    </source>
</evidence>